<evidence type="ECO:0000256" key="1">
    <source>
        <dbReference type="SAM" id="MobiDB-lite"/>
    </source>
</evidence>
<feature type="compositionally biased region" description="Basic and acidic residues" evidence="1">
    <location>
        <begin position="11"/>
        <end position="20"/>
    </location>
</feature>
<proteinExistence type="predicted"/>
<evidence type="ECO:0000313" key="2">
    <source>
        <dbReference type="EMBL" id="THU49438.1"/>
    </source>
</evidence>
<accession>A0A4S8ILU5</accession>
<comment type="caution">
    <text evidence="2">The sequence shown here is derived from an EMBL/GenBank/DDBJ whole genome shotgun (WGS) entry which is preliminary data.</text>
</comment>
<reference evidence="2 3" key="1">
    <citation type="journal article" date="2019" name="Nat. Plants">
        <title>Genome sequencing of Musa balbisiana reveals subgenome evolution and function divergence in polyploid bananas.</title>
        <authorList>
            <person name="Yao X."/>
        </authorList>
    </citation>
    <scope>NUCLEOTIDE SEQUENCE [LARGE SCALE GENOMIC DNA]</scope>
    <source>
        <strain evidence="3">cv. DH-PKW</strain>
        <tissue evidence="2">Leaves</tissue>
    </source>
</reference>
<dbReference type="AlphaFoldDB" id="A0A4S8ILU5"/>
<sequence length="76" mass="7915">MLWAKVEAAAETERGGDRGKPMNGGGGGDVGWLLIRRGVQAAAVHAKSPIGMSTTNCFELQVGGYTCTPLHHKAHG</sequence>
<feature type="region of interest" description="Disordered" evidence="1">
    <location>
        <begin position="1"/>
        <end position="25"/>
    </location>
</feature>
<evidence type="ECO:0000313" key="3">
    <source>
        <dbReference type="Proteomes" id="UP000317650"/>
    </source>
</evidence>
<protein>
    <submittedName>
        <fullName evidence="2">Uncharacterized protein</fullName>
    </submittedName>
</protein>
<dbReference type="EMBL" id="PYDT01000009">
    <property type="protein sequence ID" value="THU49438.1"/>
    <property type="molecule type" value="Genomic_DNA"/>
</dbReference>
<organism evidence="2 3">
    <name type="scientific">Musa balbisiana</name>
    <name type="common">Banana</name>
    <dbReference type="NCBI Taxonomy" id="52838"/>
    <lineage>
        <taxon>Eukaryota</taxon>
        <taxon>Viridiplantae</taxon>
        <taxon>Streptophyta</taxon>
        <taxon>Embryophyta</taxon>
        <taxon>Tracheophyta</taxon>
        <taxon>Spermatophyta</taxon>
        <taxon>Magnoliopsida</taxon>
        <taxon>Liliopsida</taxon>
        <taxon>Zingiberales</taxon>
        <taxon>Musaceae</taxon>
        <taxon>Musa</taxon>
    </lineage>
</organism>
<keyword evidence="3" id="KW-1185">Reference proteome</keyword>
<dbReference type="Proteomes" id="UP000317650">
    <property type="component" value="Chromosome 6"/>
</dbReference>
<name>A0A4S8ILU5_MUSBA</name>
<gene>
    <name evidence="2" type="ORF">C4D60_Mb06t09570</name>
</gene>